<evidence type="ECO:0000313" key="8">
    <source>
        <dbReference type="Proteomes" id="UP000310066"/>
    </source>
</evidence>
<feature type="domain" description="Ubiquitin-like protease family profile" evidence="6">
    <location>
        <begin position="792"/>
        <end position="960"/>
    </location>
</feature>
<feature type="region of interest" description="Disordered" evidence="5">
    <location>
        <begin position="998"/>
        <end position="1053"/>
    </location>
</feature>
<feature type="region of interest" description="Disordered" evidence="5">
    <location>
        <begin position="750"/>
        <end position="776"/>
    </location>
</feature>
<comment type="caution">
    <text evidence="7">The sequence shown here is derived from an EMBL/GenBank/DDBJ whole genome shotgun (WGS) entry which is preliminary data.</text>
</comment>
<dbReference type="Pfam" id="PF02902">
    <property type="entry name" value="Peptidase_C48"/>
    <property type="match status" value="1"/>
</dbReference>
<feature type="region of interest" description="Disordered" evidence="5">
    <location>
        <begin position="156"/>
        <end position="209"/>
    </location>
</feature>
<feature type="region of interest" description="Disordered" evidence="5">
    <location>
        <begin position="235"/>
        <end position="271"/>
    </location>
</feature>
<dbReference type="InterPro" id="IPR003653">
    <property type="entry name" value="Peptidase_C48_C"/>
</dbReference>
<keyword evidence="2" id="KW-0645">Protease</keyword>
<dbReference type="Gene3D" id="3.40.395.10">
    <property type="entry name" value="Adenoviral Proteinase, Chain A"/>
    <property type="match status" value="1"/>
</dbReference>
<evidence type="ECO:0000256" key="4">
    <source>
        <dbReference type="ARBA" id="ARBA00022807"/>
    </source>
</evidence>
<name>A0A4U0V6R6_9PEZI</name>
<feature type="region of interest" description="Disordered" evidence="5">
    <location>
        <begin position="374"/>
        <end position="393"/>
    </location>
</feature>
<dbReference type="GO" id="GO:0006508">
    <property type="term" value="P:proteolysis"/>
    <property type="evidence" value="ECO:0007669"/>
    <property type="project" value="UniProtKB-KW"/>
</dbReference>
<dbReference type="GO" id="GO:0000338">
    <property type="term" value="P:protein deneddylation"/>
    <property type="evidence" value="ECO:0007669"/>
    <property type="project" value="TreeGrafter"/>
</dbReference>
<feature type="compositionally biased region" description="Low complexity" evidence="5">
    <location>
        <begin position="160"/>
        <end position="178"/>
    </location>
</feature>
<dbReference type="PROSITE" id="PS50600">
    <property type="entry name" value="ULP_PROTEASE"/>
    <property type="match status" value="1"/>
</dbReference>
<dbReference type="GO" id="GO:0019784">
    <property type="term" value="F:deNEDDylase activity"/>
    <property type="evidence" value="ECO:0007669"/>
    <property type="project" value="InterPro"/>
</dbReference>
<evidence type="ECO:0000313" key="7">
    <source>
        <dbReference type="EMBL" id="TKA44434.1"/>
    </source>
</evidence>
<dbReference type="PANTHER" id="PTHR46468:SF1">
    <property type="entry name" value="SENTRIN-SPECIFIC PROTEASE 8"/>
    <property type="match status" value="1"/>
</dbReference>
<evidence type="ECO:0000256" key="2">
    <source>
        <dbReference type="ARBA" id="ARBA00022670"/>
    </source>
</evidence>
<dbReference type="OrthoDB" id="5065855at2759"/>
<dbReference type="GO" id="GO:0008234">
    <property type="term" value="F:cysteine-type peptidase activity"/>
    <property type="evidence" value="ECO:0007669"/>
    <property type="project" value="UniProtKB-KW"/>
</dbReference>
<accession>A0A4U0V6R6</accession>
<organism evidence="7 8">
    <name type="scientific">Friedmanniomyces endolithicus</name>
    <dbReference type="NCBI Taxonomy" id="329885"/>
    <lineage>
        <taxon>Eukaryota</taxon>
        <taxon>Fungi</taxon>
        <taxon>Dikarya</taxon>
        <taxon>Ascomycota</taxon>
        <taxon>Pezizomycotina</taxon>
        <taxon>Dothideomycetes</taxon>
        <taxon>Dothideomycetidae</taxon>
        <taxon>Mycosphaerellales</taxon>
        <taxon>Teratosphaeriaceae</taxon>
        <taxon>Friedmanniomyces</taxon>
    </lineage>
</organism>
<comment type="similarity">
    <text evidence="1">Belongs to the peptidase C48 family.</text>
</comment>
<dbReference type="InterPro" id="IPR038765">
    <property type="entry name" value="Papain-like_cys_pep_sf"/>
</dbReference>
<dbReference type="STRING" id="329885.A0A4U0V6R6"/>
<sequence length="1053" mass="116591">MSGDSTNNTFADFTFYDEDSGSETDVRPTDSIDFESQQKEHYRKKEGFSSKKDRSSKKDSVVATHPINSTSTTDWAMKASAPSSSAEVNQSSAFPIIPSQKKSAKAMGKARAVDVNKDLPEMPEEVNGIPRALQAGVPPPISEKQAAIIAKQIKRKPVPTAQSTAAAAAEQQSTANASPQEKKPFVLTRPWDHPRQPVLNADGSKPQPLEGEIFTINRSESGKFHTTNIVGREAATFVPPTNPNPSPSPAMPSSEHFSDPEHFSTVPNPDLSPKTRQASFGAKVMQHADKAKDKVAGKVAGATDALVNTLHSLNKKADEDSSSTSSPRKPSVAAEALAVVRRWSNNVKESAKDLGHILAAAPDDRQHLKKEKFAKQLNATERESARRVDPYSRTPAQQQFILNKNLPLGRKIAFATGDTRRDFIDMVENEGMQRRQYESVKDKYIRDVQEADKYGRTPPPRPTCPVFADLDLSPTERTQVRSIAVESVDPLLPTVKTLPIVQTIAFNASGVLDPLKTRTKRTATMETEMSFADHLSPEQAAAKMHPCSQCGRPPHNYLLQDGRCHDCHLKERDARPNAEKIIRGPGNPFKVAEPTDEVPLLPIPFHPALQKSQSELKSRIETAKPGEHQLLTDSSFADAIESPVVLSVSESGISFVTTLHAPIPQRHVTPAMVKKAHRSVSVVAIPWDAAVGTDPEGEYMAPRAGWRRGSVPVSVSRVGDAAVGYGEERGVRDTQFYGFYDDLLPEMPLLKNQPTSSQSARSSPHRNSGSGFHPFGGRVSRRFGDSLAPDDAYLSYYDIRLTREDVDCIRHDWLTDNAIAFWQEFLEREKLDKYPQARIVLLRPSMAFMLLRTQDPLSLKTALPDFKDTTHIFLPVNDCRQVDVAEGGSHWSLLLVSVIDGVAFHYDSMYPSNLHEAKLVAHKFSALLGKPLKFINLDDSPQQENSMDCGVYVCLLMQHLLISKLRAHANDKVSMSMRGKQVDASGGRKEMLRLIEAKRKEGERRRSRSHSPFAHGSHAKSKSPPRIGEENELVKKEDVKREDIKREDIKREA</sequence>
<dbReference type="Proteomes" id="UP000310066">
    <property type="component" value="Unassembled WGS sequence"/>
</dbReference>
<dbReference type="PANTHER" id="PTHR46468">
    <property type="entry name" value="SENTRIN-SPECIFIC PROTEASE 8"/>
    <property type="match status" value="1"/>
</dbReference>
<feature type="compositionally biased region" description="Pro residues" evidence="5">
    <location>
        <begin position="240"/>
        <end position="250"/>
    </location>
</feature>
<gene>
    <name evidence="7" type="ORF">B0A54_05178</name>
</gene>
<dbReference type="FunFam" id="3.40.395.10:FF:000008">
    <property type="entry name" value="Ulp1 protease family protein"/>
    <property type="match status" value="1"/>
</dbReference>
<dbReference type="AlphaFoldDB" id="A0A4U0V6R6"/>
<feature type="compositionally biased region" description="Basic and acidic residues" evidence="5">
    <location>
        <begin position="1027"/>
        <end position="1053"/>
    </location>
</feature>
<feature type="compositionally biased region" description="Polar residues" evidence="5">
    <location>
        <begin position="81"/>
        <end position="92"/>
    </location>
</feature>
<proteinExistence type="inferred from homology"/>
<evidence type="ECO:0000259" key="6">
    <source>
        <dbReference type="PROSITE" id="PS50600"/>
    </source>
</evidence>
<protein>
    <recommendedName>
        <fullName evidence="6">Ubiquitin-like protease family profile domain-containing protein</fullName>
    </recommendedName>
</protein>
<keyword evidence="3" id="KW-0378">Hydrolase</keyword>
<feature type="compositionally biased region" description="Polar residues" evidence="5">
    <location>
        <begin position="1"/>
        <end position="11"/>
    </location>
</feature>
<feature type="region of interest" description="Disordered" evidence="5">
    <location>
        <begin position="1"/>
        <end position="92"/>
    </location>
</feature>
<feature type="compositionally biased region" description="Basic and acidic residues" evidence="5">
    <location>
        <begin position="374"/>
        <end position="390"/>
    </location>
</feature>
<evidence type="ECO:0000256" key="5">
    <source>
        <dbReference type="SAM" id="MobiDB-lite"/>
    </source>
</evidence>
<dbReference type="SUPFAM" id="SSF54001">
    <property type="entry name" value="Cysteine proteinases"/>
    <property type="match status" value="1"/>
</dbReference>
<feature type="compositionally biased region" description="Polar residues" evidence="5">
    <location>
        <begin position="752"/>
        <end position="770"/>
    </location>
</feature>
<dbReference type="InterPro" id="IPR044613">
    <property type="entry name" value="Nep1/2-like"/>
</dbReference>
<evidence type="ECO:0000256" key="3">
    <source>
        <dbReference type="ARBA" id="ARBA00022801"/>
    </source>
</evidence>
<evidence type="ECO:0000256" key="1">
    <source>
        <dbReference type="ARBA" id="ARBA00005234"/>
    </source>
</evidence>
<reference evidence="7 8" key="1">
    <citation type="submission" date="2017-03" db="EMBL/GenBank/DDBJ databases">
        <title>Genomes of endolithic fungi from Antarctica.</title>
        <authorList>
            <person name="Coleine C."/>
            <person name="Masonjones S."/>
            <person name="Stajich J.E."/>
        </authorList>
    </citation>
    <scope>NUCLEOTIDE SEQUENCE [LARGE SCALE GENOMIC DNA]</scope>
    <source>
        <strain evidence="7 8">CCFEE 5311</strain>
    </source>
</reference>
<feature type="compositionally biased region" description="Basic and acidic residues" evidence="5">
    <location>
        <begin position="180"/>
        <end position="195"/>
    </location>
</feature>
<dbReference type="EMBL" id="NAJP01000015">
    <property type="protein sequence ID" value="TKA44434.1"/>
    <property type="molecule type" value="Genomic_DNA"/>
</dbReference>
<keyword evidence="4" id="KW-0788">Thiol protease</keyword>
<feature type="compositionally biased region" description="Basic and acidic residues" evidence="5">
    <location>
        <begin position="24"/>
        <end position="60"/>
    </location>
</feature>